<dbReference type="OrthoDB" id="6510177at2759"/>
<dbReference type="EMBL" id="JOJR01001307">
    <property type="protein sequence ID" value="RCN31415.1"/>
    <property type="molecule type" value="Genomic_DNA"/>
</dbReference>
<organism evidence="1 2">
    <name type="scientific">Ancylostoma caninum</name>
    <name type="common">Dog hookworm</name>
    <dbReference type="NCBI Taxonomy" id="29170"/>
    <lineage>
        <taxon>Eukaryota</taxon>
        <taxon>Metazoa</taxon>
        <taxon>Ecdysozoa</taxon>
        <taxon>Nematoda</taxon>
        <taxon>Chromadorea</taxon>
        <taxon>Rhabditida</taxon>
        <taxon>Rhabditina</taxon>
        <taxon>Rhabditomorpha</taxon>
        <taxon>Strongyloidea</taxon>
        <taxon>Ancylostomatidae</taxon>
        <taxon>Ancylostomatinae</taxon>
        <taxon>Ancylostoma</taxon>
    </lineage>
</organism>
<dbReference type="AlphaFoldDB" id="A0A368FKS2"/>
<dbReference type="GO" id="GO:0006897">
    <property type="term" value="P:endocytosis"/>
    <property type="evidence" value="ECO:0007669"/>
    <property type="project" value="TreeGrafter"/>
</dbReference>
<gene>
    <name evidence="1" type="ORF">ANCCAN_22797</name>
</gene>
<dbReference type="GO" id="GO:0005886">
    <property type="term" value="C:plasma membrane"/>
    <property type="evidence" value="ECO:0007669"/>
    <property type="project" value="TreeGrafter"/>
</dbReference>
<evidence type="ECO:0000313" key="1">
    <source>
        <dbReference type="EMBL" id="RCN31415.1"/>
    </source>
</evidence>
<sequence>MEQGLDIDKLLLQTDPLVEAFAREIELFPSGDQVEIAIRKAPDMTLPENRELIEKIAQQFEQISYSNGAKSTSIWLREYAKYANLTGSFLNDDRESWVIGVYEWSQLFAFYKLWLVETRSRNFLFMHRDAGKFGVIFLQNSGNYLTQQLSDDHTDSLVTRGNLSCVCWG</sequence>
<protein>
    <submittedName>
        <fullName evidence="1">Uncharacterized protein</fullName>
    </submittedName>
</protein>
<evidence type="ECO:0000313" key="2">
    <source>
        <dbReference type="Proteomes" id="UP000252519"/>
    </source>
</evidence>
<dbReference type="PANTHER" id="PTHR10796:SF91">
    <property type="entry name" value="SSD DOMAIN-CONTAINING PROTEIN"/>
    <property type="match status" value="1"/>
</dbReference>
<dbReference type="Proteomes" id="UP000252519">
    <property type="component" value="Unassembled WGS sequence"/>
</dbReference>
<proteinExistence type="predicted"/>
<dbReference type="GO" id="GO:0030659">
    <property type="term" value="C:cytoplasmic vesicle membrane"/>
    <property type="evidence" value="ECO:0007669"/>
    <property type="project" value="TreeGrafter"/>
</dbReference>
<reference evidence="1 2" key="1">
    <citation type="submission" date="2014-10" db="EMBL/GenBank/DDBJ databases">
        <title>Draft genome of the hookworm Ancylostoma caninum.</title>
        <authorList>
            <person name="Mitreva M."/>
        </authorList>
    </citation>
    <scope>NUCLEOTIDE SEQUENCE [LARGE SCALE GENOMIC DNA]</scope>
    <source>
        <strain evidence="1 2">Baltimore</strain>
    </source>
</reference>
<keyword evidence="2" id="KW-1185">Reference proteome</keyword>
<comment type="caution">
    <text evidence="1">The sequence shown here is derived from an EMBL/GenBank/DDBJ whole genome shotgun (WGS) entry which is preliminary data.</text>
</comment>
<dbReference type="InterPro" id="IPR051697">
    <property type="entry name" value="Patched_domain-protein"/>
</dbReference>
<dbReference type="GO" id="GO:0018996">
    <property type="term" value="P:molting cycle, collagen and cuticulin-based cuticle"/>
    <property type="evidence" value="ECO:0007669"/>
    <property type="project" value="TreeGrafter"/>
</dbReference>
<dbReference type="PANTHER" id="PTHR10796">
    <property type="entry name" value="PATCHED-RELATED"/>
    <property type="match status" value="1"/>
</dbReference>
<name>A0A368FKS2_ANCCA</name>
<accession>A0A368FKS2</accession>